<keyword evidence="3" id="KW-1185">Reference proteome</keyword>
<name>A0AAD3S8G7_NEPGR</name>
<dbReference type="EMBL" id="BSYO01000006">
    <property type="protein sequence ID" value="GMH05946.1"/>
    <property type="molecule type" value="Genomic_DNA"/>
</dbReference>
<dbReference type="AlphaFoldDB" id="A0AAD3S8G7"/>
<accession>A0AAD3S8G7</accession>
<evidence type="ECO:0000313" key="3">
    <source>
        <dbReference type="Proteomes" id="UP001279734"/>
    </source>
</evidence>
<evidence type="ECO:0000256" key="1">
    <source>
        <dbReference type="SAM" id="MobiDB-lite"/>
    </source>
</evidence>
<reference evidence="2" key="1">
    <citation type="submission" date="2023-05" db="EMBL/GenBank/DDBJ databases">
        <title>Nepenthes gracilis genome sequencing.</title>
        <authorList>
            <person name="Fukushima K."/>
        </authorList>
    </citation>
    <scope>NUCLEOTIDE SEQUENCE</scope>
    <source>
        <strain evidence="2">SING2019-196</strain>
    </source>
</reference>
<gene>
    <name evidence="2" type="ORF">Nepgr_007786</name>
</gene>
<proteinExistence type="predicted"/>
<sequence length="113" mass="12202">MRILTPFELEWENRGEPPLEIEGLVQDGSSRSLSGRKDELPLLEEDQREGVPPSSSNICNPSGSSSSRLQAKRIPTSPCEVGSSFQSACPQSDLTEFGGEIPVELALSMARVA</sequence>
<evidence type="ECO:0000313" key="2">
    <source>
        <dbReference type="EMBL" id="GMH05946.1"/>
    </source>
</evidence>
<feature type="region of interest" description="Disordered" evidence="1">
    <location>
        <begin position="20"/>
        <end position="85"/>
    </location>
</feature>
<comment type="caution">
    <text evidence="2">The sequence shown here is derived from an EMBL/GenBank/DDBJ whole genome shotgun (WGS) entry which is preliminary data.</text>
</comment>
<feature type="compositionally biased region" description="Low complexity" evidence="1">
    <location>
        <begin position="52"/>
        <end position="67"/>
    </location>
</feature>
<protein>
    <submittedName>
        <fullName evidence="2">Uncharacterized protein</fullName>
    </submittedName>
</protein>
<dbReference type="Proteomes" id="UP001279734">
    <property type="component" value="Unassembled WGS sequence"/>
</dbReference>
<organism evidence="2 3">
    <name type="scientific">Nepenthes gracilis</name>
    <name type="common">Slender pitcher plant</name>
    <dbReference type="NCBI Taxonomy" id="150966"/>
    <lineage>
        <taxon>Eukaryota</taxon>
        <taxon>Viridiplantae</taxon>
        <taxon>Streptophyta</taxon>
        <taxon>Embryophyta</taxon>
        <taxon>Tracheophyta</taxon>
        <taxon>Spermatophyta</taxon>
        <taxon>Magnoliopsida</taxon>
        <taxon>eudicotyledons</taxon>
        <taxon>Gunneridae</taxon>
        <taxon>Pentapetalae</taxon>
        <taxon>Caryophyllales</taxon>
        <taxon>Nepenthaceae</taxon>
        <taxon>Nepenthes</taxon>
    </lineage>
</organism>